<dbReference type="AlphaFoldDB" id="A0A6J4SG74"/>
<feature type="region of interest" description="Disordered" evidence="1">
    <location>
        <begin position="72"/>
        <end position="109"/>
    </location>
</feature>
<feature type="compositionally biased region" description="Acidic residues" evidence="1">
    <location>
        <begin position="87"/>
        <end position="109"/>
    </location>
</feature>
<evidence type="ECO:0000256" key="1">
    <source>
        <dbReference type="SAM" id="MobiDB-lite"/>
    </source>
</evidence>
<name>A0A6J4SG74_9ACTN</name>
<protein>
    <submittedName>
        <fullName evidence="2">Uncharacterized protein</fullName>
    </submittedName>
</protein>
<accession>A0A6J4SG74</accession>
<evidence type="ECO:0000313" key="2">
    <source>
        <dbReference type="EMBL" id="CAA9497632.1"/>
    </source>
</evidence>
<organism evidence="2">
    <name type="scientific">uncultured Solirubrobacterales bacterium</name>
    <dbReference type="NCBI Taxonomy" id="768556"/>
    <lineage>
        <taxon>Bacteria</taxon>
        <taxon>Bacillati</taxon>
        <taxon>Actinomycetota</taxon>
        <taxon>Thermoleophilia</taxon>
        <taxon>Solirubrobacterales</taxon>
        <taxon>environmental samples</taxon>
    </lineage>
</organism>
<gene>
    <name evidence="2" type="ORF">AVDCRST_MAG17-1158</name>
</gene>
<reference evidence="2" key="1">
    <citation type="submission" date="2020-02" db="EMBL/GenBank/DDBJ databases">
        <authorList>
            <person name="Meier V. D."/>
        </authorList>
    </citation>
    <scope>NUCLEOTIDE SEQUENCE</scope>
    <source>
        <strain evidence="2">AVDCRST_MAG17</strain>
    </source>
</reference>
<sequence>MAEGRRYELEELVNRPGTYFNPQTEVLVIVDDSQSLDAEIFNMEQFEGADWVLVTDDVPVDEPRRDELLETFQARYGGEPGRVAGGSEEESETEDLDGDPEVLEELEER</sequence>
<dbReference type="EMBL" id="CADCVV010000080">
    <property type="protein sequence ID" value="CAA9497632.1"/>
    <property type="molecule type" value="Genomic_DNA"/>
</dbReference>
<proteinExistence type="predicted"/>